<dbReference type="PROSITE" id="PS50949">
    <property type="entry name" value="HTH_GNTR"/>
    <property type="match status" value="1"/>
</dbReference>
<dbReference type="GO" id="GO:0003677">
    <property type="term" value="F:DNA binding"/>
    <property type="evidence" value="ECO:0007669"/>
    <property type="project" value="UniProtKB-KW"/>
</dbReference>
<dbReference type="AlphaFoldDB" id="A0A286GMJ7"/>
<organism evidence="5 6">
    <name type="scientific">Caenispirillum bisanense</name>
    <dbReference type="NCBI Taxonomy" id="414052"/>
    <lineage>
        <taxon>Bacteria</taxon>
        <taxon>Pseudomonadati</taxon>
        <taxon>Pseudomonadota</taxon>
        <taxon>Alphaproteobacteria</taxon>
        <taxon>Rhodospirillales</taxon>
        <taxon>Novispirillaceae</taxon>
        <taxon>Caenispirillum</taxon>
    </lineage>
</organism>
<dbReference type="SMART" id="SM00895">
    <property type="entry name" value="FCD"/>
    <property type="match status" value="1"/>
</dbReference>
<dbReference type="InterPro" id="IPR036388">
    <property type="entry name" value="WH-like_DNA-bd_sf"/>
</dbReference>
<feature type="domain" description="HTH gntR-type" evidence="4">
    <location>
        <begin position="18"/>
        <end position="86"/>
    </location>
</feature>
<dbReference type="EMBL" id="OCNJ01000005">
    <property type="protein sequence ID" value="SOD96309.1"/>
    <property type="molecule type" value="Genomic_DNA"/>
</dbReference>
<dbReference type="Gene3D" id="1.20.120.530">
    <property type="entry name" value="GntR ligand-binding domain-like"/>
    <property type="match status" value="1"/>
</dbReference>
<keyword evidence="1" id="KW-0805">Transcription regulation</keyword>
<evidence type="ECO:0000256" key="3">
    <source>
        <dbReference type="ARBA" id="ARBA00023163"/>
    </source>
</evidence>
<dbReference type="SUPFAM" id="SSF48008">
    <property type="entry name" value="GntR ligand-binding domain-like"/>
    <property type="match status" value="1"/>
</dbReference>
<accession>A0A286GMJ7</accession>
<dbReference type="OrthoDB" id="9812645at2"/>
<evidence type="ECO:0000313" key="5">
    <source>
        <dbReference type="EMBL" id="SOD96309.1"/>
    </source>
</evidence>
<dbReference type="RefSeq" id="WP_097279634.1">
    <property type="nucleotide sequence ID" value="NZ_OCNJ01000005.1"/>
</dbReference>
<dbReference type="InterPro" id="IPR008920">
    <property type="entry name" value="TF_FadR/GntR_C"/>
</dbReference>
<gene>
    <name evidence="5" type="ORF">SAMN05421508_105261</name>
</gene>
<name>A0A286GMJ7_9PROT</name>
<dbReference type="Gene3D" id="1.10.10.10">
    <property type="entry name" value="Winged helix-like DNA-binding domain superfamily/Winged helix DNA-binding domain"/>
    <property type="match status" value="1"/>
</dbReference>
<dbReference type="CDD" id="cd07377">
    <property type="entry name" value="WHTH_GntR"/>
    <property type="match status" value="1"/>
</dbReference>
<dbReference type="SUPFAM" id="SSF46785">
    <property type="entry name" value="Winged helix' DNA-binding domain"/>
    <property type="match status" value="1"/>
</dbReference>
<reference evidence="5 6" key="1">
    <citation type="submission" date="2017-09" db="EMBL/GenBank/DDBJ databases">
        <authorList>
            <person name="Ehlers B."/>
            <person name="Leendertz F.H."/>
        </authorList>
    </citation>
    <scope>NUCLEOTIDE SEQUENCE [LARGE SCALE GENOMIC DNA]</scope>
    <source>
        <strain evidence="5 6">USBA 140</strain>
    </source>
</reference>
<dbReference type="PANTHER" id="PTHR43537">
    <property type="entry name" value="TRANSCRIPTIONAL REGULATOR, GNTR FAMILY"/>
    <property type="match status" value="1"/>
</dbReference>
<evidence type="ECO:0000313" key="6">
    <source>
        <dbReference type="Proteomes" id="UP000219621"/>
    </source>
</evidence>
<dbReference type="Proteomes" id="UP000219621">
    <property type="component" value="Unassembled WGS sequence"/>
</dbReference>
<keyword evidence="2" id="KW-0238">DNA-binding</keyword>
<dbReference type="SMART" id="SM00345">
    <property type="entry name" value="HTH_GNTR"/>
    <property type="match status" value="1"/>
</dbReference>
<dbReference type="PRINTS" id="PR00035">
    <property type="entry name" value="HTHGNTR"/>
</dbReference>
<dbReference type="InterPro" id="IPR000524">
    <property type="entry name" value="Tscrpt_reg_HTH_GntR"/>
</dbReference>
<keyword evidence="3" id="KW-0804">Transcription</keyword>
<protein>
    <submittedName>
        <fullName evidence="5">Transcriptional regulator, GntR family</fullName>
    </submittedName>
</protein>
<dbReference type="InterPro" id="IPR011711">
    <property type="entry name" value="GntR_C"/>
</dbReference>
<dbReference type="GO" id="GO:0003700">
    <property type="term" value="F:DNA-binding transcription factor activity"/>
    <property type="evidence" value="ECO:0007669"/>
    <property type="project" value="InterPro"/>
</dbReference>
<dbReference type="Pfam" id="PF07729">
    <property type="entry name" value="FCD"/>
    <property type="match status" value="1"/>
</dbReference>
<dbReference type="InterPro" id="IPR036390">
    <property type="entry name" value="WH_DNA-bd_sf"/>
</dbReference>
<keyword evidence="6" id="KW-1185">Reference proteome</keyword>
<proteinExistence type="predicted"/>
<sequence>MPRAEAATAEKFERISTAPAYQLVAEAIEREIVTGRIRPGEHIGTEADLVKQFGVNRSTVREGIRCLEQSGLLRRESGRKLVASLPRQGKLATRMSRALVLHQVTFRELYEAIDMLERSAIELAVVHRTEDDLAAIADNVARTEDALDDPSRLAELDTEFHTLIAQAAGNRVLQLAREPASLLIYPATQPIFEAVPEAGPRLLAAHAHLLAALHSRDADAARTWMRRHVADFGKGFVRTGRSLETPVEAIAFESIFQTRGSL</sequence>
<evidence type="ECO:0000256" key="1">
    <source>
        <dbReference type="ARBA" id="ARBA00023015"/>
    </source>
</evidence>
<dbReference type="PANTHER" id="PTHR43537:SF5">
    <property type="entry name" value="UXU OPERON TRANSCRIPTIONAL REGULATOR"/>
    <property type="match status" value="1"/>
</dbReference>
<evidence type="ECO:0000256" key="2">
    <source>
        <dbReference type="ARBA" id="ARBA00023125"/>
    </source>
</evidence>
<dbReference type="Pfam" id="PF00392">
    <property type="entry name" value="GntR"/>
    <property type="match status" value="1"/>
</dbReference>
<evidence type="ECO:0000259" key="4">
    <source>
        <dbReference type="PROSITE" id="PS50949"/>
    </source>
</evidence>